<evidence type="ECO:0000313" key="3">
    <source>
        <dbReference type="EMBL" id="MBW7475410.1"/>
    </source>
</evidence>
<dbReference type="InterPro" id="IPR036582">
    <property type="entry name" value="Mao_N_sf"/>
</dbReference>
<sequence length="484" mass="53320">MIASITAALTLPASAEERSSNISSFQYASLIKTDGTYWQWGGNQSVPTQVHGLADVKQSFTGQLIMKQDHTVWYWERSSLAAAAQLHPIAELRDLADVYLDGSHLWALNAQGQVFTAPTPESQSDAPEFTLLAGIDNVASMDFYYESYPREGFQRQLFLKKDGTVWKDNRSTQSYEPVASLNDIVAIDYNLALSKDGTVWSWPVEFTASGSADQLAAAKVKGLTGIQSIKSSRRANLAIDQQARLWFWGDTITGSSDGTVFHNQADPLRIASISNVTDALVVERSILVLTREGKVFETSIDLERMSPLAEFTLIAADVSEIKSGGRHLIMRKNDGTLWGWGVNKNGELGYGDYEFMHNTQVPMQRPLSIQLNDEAVVLTNGVITRSAQTFIPLRSVFEKLGASIAWDEKNKVATISRSMPGTPLAITINFKSAGVSMNNKPVQLQNEPFTVNGTAYLPLRFISEALGASVDWVPEEDLIRIAMQ</sequence>
<evidence type="ECO:0000256" key="1">
    <source>
        <dbReference type="ARBA" id="ARBA00022737"/>
    </source>
</evidence>
<dbReference type="EMBL" id="JAHZIJ010000006">
    <property type="protein sequence ID" value="MBW7475410.1"/>
    <property type="molecule type" value="Genomic_DNA"/>
</dbReference>
<dbReference type="InterPro" id="IPR009091">
    <property type="entry name" value="RCC1/BLIP-II"/>
</dbReference>
<keyword evidence="4" id="KW-1185">Reference proteome</keyword>
<dbReference type="PANTHER" id="PTHR45622">
    <property type="entry name" value="UBIQUITIN-PROTEIN LIGASE E3A-RELATED"/>
    <property type="match status" value="1"/>
</dbReference>
<dbReference type="Proteomes" id="UP000812277">
    <property type="component" value="Unassembled WGS sequence"/>
</dbReference>
<dbReference type="SUPFAM" id="SSF55383">
    <property type="entry name" value="Copper amine oxidase, domain N"/>
    <property type="match status" value="1"/>
</dbReference>
<keyword evidence="1" id="KW-0677">Repeat</keyword>
<dbReference type="SUPFAM" id="SSF50985">
    <property type="entry name" value="RCC1/BLIP-II"/>
    <property type="match status" value="1"/>
</dbReference>
<dbReference type="PANTHER" id="PTHR45622:SF58">
    <property type="entry name" value="REGULATOR OF CHROMOSOME CONDENSATION DOMAIN-CONTAINING PROTEIN"/>
    <property type="match status" value="1"/>
</dbReference>
<dbReference type="Gene3D" id="2.130.10.30">
    <property type="entry name" value="Regulator of chromosome condensation 1/beta-lactamase-inhibitor protein II"/>
    <property type="match status" value="3"/>
</dbReference>
<gene>
    <name evidence="3" type="ORF">K0T92_11680</name>
</gene>
<evidence type="ECO:0000259" key="2">
    <source>
        <dbReference type="Pfam" id="PF07833"/>
    </source>
</evidence>
<protein>
    <submittedName>
        <fullName evidence="3">Copper amine oxidase</fullName>
    </submittedName>
</protein>
<dbReference type="InterPro" id="IPR051709">
    <property type="entry name" value="Ub-ligase/GTPase-reg"/>
</dbReference>
<feature type="domain" description="Copper amine oxidase-like N-terminal" evidence="2">
    <location>
        <begin position="371"/>
        <end position="479"/>
    </location>
</feature>
<comment type="caution">
    <text evidence="3">The sequence shown here is derived from an EMBL/GenBank/DDBJ whole genome shotgun (WGS) entry which is preliminary data.</text>
</comment>
<reference evidence="3 4" key="1">
    <citation type="submission" date="2021-07" db="EMBL/GenBank/DDBJ databases">
        <title>Paenibacillus radiodurans sp. nov., isolated from the southeastern edge of Tengger Desert.</title>
        <authorList>
            <person name="Zhang G."/>
        </authorList>
    </citation>
    <scope>NUCLEOTIDE SEQUENCE [LARGE SCALE GENOMIC DNA]</scope>
    <source>
        <strain evidence="3 4">DT7-4</strain>
    </source>
</reference>
<dbReference type="InterPro" id="IPR012854">
    <property type="entry name" value="Cu_amine_oxidase-like_N"/>
</dbReference>
<organism evidence="3 4">
    <name type="scientific">Paenibacillus oenotherae</name>
    <dbReference type="NCBI Taxonomy" id="1435645"/>
    <lineage>
        <taxon>Bacteria</taxon>
        <taxon>Bacillati</taxon>
        <taxon>Bacillota</taxon>
        <taxon>Bacilli</taxon>
        <taxon>Bacillales</taxon>
        <taxon>Paenibacillaceae</taxon>
        <taxon>Paenibacillus</taxon>
    </lineage>
</organism>
<dbReference type="Gene3D" id="3.30.457.10">
    <property type="entry name" value="Copper amine oxidase-like, N-terminal domain"/>
    <property type="match status" value="1"/>
</dbReference>
<dbReference type="Pfam" id="PF07833">
    <property type="entry name" value="Cu_amine_oxidN1"/>
    <property type="match status" value="1"/>
</dbReference>
<evidence type="ECO:0000313" key="4">
    <source>
        <dbReference type="Proteomes" id="UP000812277"/>
    </source>
</evidence>
<proteinExistence type="predicted"/>
<accession>A0ABS7D6A5</accession>
<name>A0ABS7D6A5_9BACL</name>